<dbReference type="AlphaFoldDB" id="W1PZV1"/>
<evidence type="ECO:0000256" key="5">
    <source>
        <dbReference type="ARBA" id="ARBA00023136"/>
    </source>
</evidence>
<evidence type="ECO:0000256" key="2">
    <source>
        <dbReference type="ARBA" id="ARBA00022475"/>
    </source>
</evidence>
<evidence type="ECO:0000313" key="10">
    <source>
        <dbReference type="EMBL" id="ERN13978.1"/>
    </source>
</evidence>
<dbReference type="Proteomes" id="UP000017836">
    <property type="component" value="Unassembled WGS sequence"/>
</dbReference>
<keyword evidence="5" id="KW-0472">Membrane</keyword>
<evidence type="ECO:0000256" key="1">
    <source>
        <dbReference type="ARBA" id="ARBA00004609"/>
    </source>
</evidence>
<dbReference type="Gene3D" id="1.20.58.1040">
    <property type="match status" value="1"/>
</dbReference>
<organism evidence="10 11">
    <name type="scientific">Amborella trichopoda</name>
    <dbReference type="NCBI Taxonomy" id="13333"/>
    <lineage>
        <taxon>Eukaryota</taxon>
        <taxon>Viridiplantae</taxon>
        <taxon>Streptophyta</taxon>
        <taxon>Embryophyta</taxon>
        <taxon>Tracheophyta</taxon>
        <taxon>Spermatophyta</taxon>
        <taxon>Magnoliopsida</taxon>
        <taxon>Amborellales</taxon>
        <taxon>Amborellaceae</taxon>
        <taxon>Amborella</taxon>
    </lineage>
</organism>
<feature type="chain" id="PRO_5004808319" description="X8 domain-containing protein" evidence="8">
    <location>
        <begin position="22"/>
        <end position="156"/>
    </location>
</feature>
<dbReference type="GO" id="GO:0098552">
    <property type="term" value="C:side of membrane"/>
    <property type="evidence" value="ECO:0007669"/>
    <property type="project" value="UniProtKB-KW"/>
</dbReference>
<keyword evidence="3" id="KW-0449">Lipoprotein</keyword>
<dbReference type="InterPro" id="IPR044788">
    <property type="entry name" value="X8_dom_prot"/>
</dbReference>
<comment type="subcellular location">
    <subcellularLocation>
        <location evidence="1">Cell membrane</location>
        <topology evidence="1">Lipid-anchor</topology>
        <topology evidence="1">GPI-anchor</topology>
    </subcellularLocation>
</comment>
<evidence type="ECO:0000256" key="4">
    <source>
        <dbReference type="ARBA" id="ARBA00022729"/>
    </source>
</evidence>
<dbReference type="EMBL" id="KI392560">
    <property type="protein sequence ID" value="ERN13978.1"/>
    <property type="molecule type" value="Genomic_DNA"/>
</dbReference>
<feature type="signal peptide" evidence="8">
    <location>
        <begin position="1"/>
        <end position="21"/>
    </location>
</feature>
<dbReference type="HOGENOM" id="CLU_1689085_0_0_1"/>
<proteinExistence type="predicted"/>
<evidence type="ECO:0000256" key="6">
    <source>
        <dbReference type="ARBA" id="ARBA00023157"/>
    </source>
</evidence>
<keyword evidence="4 8" id="KW-0732">Signal</keyword>
<dbReference type="eggNOG" id="ENOG502S2JG">
    <property type="taxonomic scope" value="Eukaryota"/>
</dbReference>
<gene>
    <name evidence="10" type="ORF">AMTR_s00021p00163410</name>
</gene>
<dbReference type="Gramene" id="ERN13978">
    <property type="protein sequence ID" value="ERN13978"/>
    <property type="gene ID" value="AMTR_s00021p00163410"/>
</dbReference>
<evidence type="ECO:0000259" key="9">
    <source>
        <dbReference type="SMART" id="SM00768"/>
    </source>
</evidence>
<feature type="domain" description="X8" evidence="9">
    <location>
        <begin position="68"/>
        <end position="152"/>
    </location>
</feature>
<dbReference type="PANTHER" id="PTHR31044:SF33">
    <property type="entry name" value="PLASMODESMATA CALLOSE-BINDING PROTEIN 5"/>
    <property type="match status" value="1"/>
</dbReference>
<dbReference type="Pfam" id="PF07983">
    <property type="entry name" value="X8"/>
    <property type="match status" value="1"/>
</dbReference>
<keyword evidence="11" id="KW-1185">Reference proteome</keyword>
<dbReference type="SMART" id="SM00768">
    <property type="entry name" value="X8"/>
    <property type="match status" value="1"/>
</dbReference>
<evidence type="ECO:0000256" key="8">
    <source>
        <dbReference type="SAM" id="SignalP"/>
    </source>
</evidence>
<protein>
    <recommendedName>
        <fullName evidence="9">X8 domain-containing protein</fullName>
    </recommendedName>
</protein>
<keyword evidence="2" id="KW-1003">Cell membrane</keyword>
<dbReference type="GO" id="GO:0005886">
    <property type="term" value="C:plasma membrane"/>
    <property type="evidence" value="ECO:0007669"/>
    <property type="project" value="UniProtKB-SubCell"/>
</dbReference>
<reference evidence="11" key="1">
    <citation type="journal article" date="2013" name="Science">
        <title>The Amborella genome and the evolution of flowering plants.</title>
        <authorList>
            <consortium name="Amborella Genome Project"/>
        </authorList>
    </citation>
    <scope>NUCLEOTIDE SEQUENCE [LARGE SCALE GENOMIC DNA]</scope>
</reference>
<evidence type="ECO:0000256" key="3">
    <source>
        <dbReference type="ARBA" id="ARBA00022622"/>
    </source>
</evidence>
<keyword evidence="7" id="KW-0325">Glycoprotein</keyword>
<dbReference type="FunFam" id="1.20.58.1040:FF:000001">
    <property type="entry name" value="Glucan endo-1,3-beta-glucosidase 4"/>
    <property type="match status" value="1"/>
</dbReference>
<dbReference type="InterPro" id="IPR012946">
    <property type="entry name" value="X8"/>
</dbReference>
<keyword evidence="3" id="KW-0336">GPI-anchor</keyword>
<dbReference type="PROSITE" id="PS51257">
    <property type="entry name" value="PROKAR_LIPOPROTEIN"/>
    <property type="match status" value="1"/>
</dbReference>
<evidence type="ECO:0000256" key="7">
    <source>
        <dbReference type="ARBA" id="ARBA00023180"/>
    </source>
</evidence>
<dbReference type="GO" id="GO:0009506">
    <property type="term" value="C:plasmodesma"/>
    <property type="evidence" value="ECO:0007669"/>
    <property type="project" value="UniProtKB-ARBA"/>
</dbReference>
<name>W1PZV1_AMBTC</name>
<accession>W1PZV1</accession>
<keyword evidence="6" id="KW-1015">Disulfide bond</keyword>
<dbReference type="PANTHER" id="PTHR31044">
    <property type="entry name" value="BETA-1,3 GLUCANASE"/>
    <property type="match status" value="1"/>
</dbReference>
<evidence type="ECO:0000313" key="11">
    <source>
        <dbReference type="Proteomes" id="UP000017836"/>
    </source>
</evidence>
<sequence length="156" mass="16282">MEMKHQGILFFVLFLSSSCNSVCFGKNKPLISVTITNHKILENGKRKLLGADDDATTGGGGGGGNIELWCVAKNNVGDGALQSALDWACGAGGADCGAIQQGGPCFEPNNVQAHASYSFNDYFLKHGMSTDSCDFSNTAALTSLNPSQSQSLPIST</sequence>